<feature type="signal peptide" evidence="3">
    <location>
        <begin position="1"/>
        <end position="18"/>
    </location>
</feature>
<dbReference type="InterPro" id="IPR001254">
    <property type="entry name" value="Trypsin_dom"/>
</dbReference>
<evidence type="ECO:0000313" key="6">
    <source>
        <dbReference type="Proteomes" id="UP000007801"/>
    </source>
</evidence>
<dbReference type="GO" id="GO:0006508">
    <property type="term" value="P:proteolysis"/>
    <property type="evidence" value="ECO:0007669"/>
    <property type="project" value="InterPro"/>
</dbReference>
<dbReference type="PROSITE" id="PS50240">
    <property type="entry name" value="TRYPSIN_DOM"/>
    <property type="match status" value="1"/>
</dbReference>
<evidence type="ECO:0000256" key="3">
    <source>
        <dbReference type="SAM" id="SignalP"/>
    </source>
</evidence>
<dbReference type="InterPro" id="IPR043504">
    <property type="entry name" value="Peptidase_S1_PA_chymotrypsin"/>
</dbReference>
<sequence>MKNIKKLWIFAFIVFVAADVDVLNSPDYDFGSIEEPTGTDPLKNFNDWSGFECGPRQNSFTNLNFSAKSDTNTFKFHPWTVAIYSNESGKFVAAGTLIRYDVAVTSSKGIENVPDDQLVVKAGIVNRSERNQLYRNARNVSRNAELSLIHLTTPFAMLFPHVRPICLPLQEDVFTERSCGTVGWHLNSTNTMDGSTNNETAFLWQRPYVVMGNEDCLTELNETIANKRICSTDKLNEFTPLNIGAGLVCKTEKFVLAGVSLSNSDWVKENKPTFFANVPDYLLWIESELKPYLEASSNNSLLSTQDFEESNLTP</sequence>
<dbReference type="GeneID" id="26514670"/>
<feature type="chain" id="PRO_5006154161" description="Peptidase S1 domain-containing protein" evidence="3">
    <location>
        <begin position="19"/>
        <end position="314"/>
    </location>
</feature>
<organism evidence="5 6">
    <name type="scientific">Drosophila ananassae</name>
    <name type="common">Fruit fly</name>
    <dbReference type="NCBI Taxonomy" id="7217"/>
    <lineage>
        <taxon>Eukaryota</taxon>
        <taxon>Metazoa</taxon>
        <taxon>Ecdysozoa</taxon>
        <taxon>Arthropoda</taxon>
        <taxon>Hexapoda</taxon>
        <taxon>Insecta</taxon>
        <taxon>Pterygota</taxon>
        <taxon>Neoptera</taxon>
        <taxon>Endopterygota</taxon>
        <taxon>Diptera</taxon>
        <taxon>Brachycera</taxon>
        <taxon>Muscomorpha</taxon>
        <taxon>Ephydroidea</taxon>
        <taxon>Drosophilidae</taxon>
        <taxon>Drosophila</taxon>
        <taxon>Sophophora</taxon>
    </lineage>
</organism>
<keyword evidence="1" id="KW-1015">Disulfide bond</keyword>
<evidence type="ECO:0000256" key="1">
    <source>
        <dbReference type="ARBA" id="ARBA00023157"/>
    </source>
</evidence>
<dbReference type="InterPro" id="IPR051487">
    <property type="entry name" value="Ser/Thr_Proteases_Immune/Dev"/>
</dbReference>
<dbReference type="Proteomes" id="UP000007801">
    <property type="component" value="Unassembled WGS sequence"/>
</dbReference>
<dbReference type="SUPFAM" id="SSF50494">
    <property type="entry name" value="Trypsin-like serine proteases"/>
    <property type="match status" value="1"/>
</dbReference>
<accession>A0A0P8XUJ4</accession>
<proteinExistence type="inferred from homology"/>
<dbReference type="PANTHER" id="PTHR24256">
    <property type="entry name" value="TRYPTASE-RELATED"/>
    <property type="match status" value="1"/>
</dbReference>
<dbReference type="EMBL" id="CH902620">
    <property type="protein sequence ID" value="KPU72978.1"/>
    <property type="molecule type" value="Genomic_DNA"/>
</dbReference>
<evidence type="ECO:0000259" key="4">
    <source>
        <dbReference type="PROSITE" id="PS50240"/>
    </source>
</evidence>
<name>A0A0P8XUJ4_DROAN</name>
<comment type="similarity">
    <text evidence="2">Belongs to the peptidase S1 family. CLIP subfamily.</text>
</comment>
<feature type="domain" description="Peptidase S1" evidence="4">
    <location>
        <begin position="78"/>
        <end position="290"/>
    </location>
</feature>
<keyword evidence="6" id="KW-1185">Reference proteome</keyword>
<dbReference type="SMART" id="SM00020">
    <property type="entry name" value="Tryp_SPc"/>
    <property type="match status" value="1"/>
</dbReference>
<gene>
    <name evidence="5" type="primary">Dana\GF27261</name>
    <name evidence="5" type="ORF">GF27261</name>
</gene>
<dbReference type="OrthoDB" id="7847937at2759"/>
<protein>
    <recommendedName>
        <fullName evidence="4">Peptidase S1 domain-containing protein</fullName>
    </recommendedName>
</protein>
<dbReference type="KEGG" id="dan:26514670"/>
<dbReference type="AlphaFoldDB" id="A0A0P8XUJ4"/>
<evidence type="ECO:0000313" key="5">
    <source>
        <dbReference type="EMBL" id="KPU72978.1"/>
    </source>
</evidence>
<dbReference type="GO" id="GO:0004252">
    <property type="term" value="F:serine-type endopeptidase activity"/>
    <property type="evidence" value="ECO:0007669"/>
    <property type="project" value="InterPro"/>
</dbReference>
<keyword evidence="3" id="KW-0732">Signal</keyword>
<dbReference type="InterPro" id="IPR009003">
    <property type="entry name" value="Peptidase_S1_PA"/>
</dbReference>
<dbReference type="Gene3D" id="2.40.10.10">
    <property type="entry name" value="Trypsin-like serine proteases"/>
    <property type="match status" value="1"/>
</dbReference>
<evidence type="ECO:0000256" key="2">
    <source>
        <dbReference type="ARBA" id="ARBA00024195"/>
    </source>
</evidence>
<dbReference type="Pfam" id="PF00089">
    <property type="entry name" value="Trypsin"/>
    <property type="match status" value="1"/>
</dbReference>
<dbReference type="InParanoid" id="A0A0P8XUJ4"/>
<reference evidence="5 6" key="1">
    <citation type="journal article" date="2007" name="Nature">
        <title>Evolution of genes and genomes on the Drosophila phylogeny.</title>
        <authorList>
            <consortium name="Drosophila 12 Genomes Consortium"/>
            <person name="Clark A.G."/>
            <person name="Eisen M.B."/>
            <person name="Smith D.R."/>
            <person name="Bergman C.M."/>
            <person name="Oliver B."/>
            <person name="Markow T.A."/>
            <person name="Kaufman T.C."/>
            <person name="Kellis M."/>
            <person name="Gelbart W."/>
            <person name="Iyer V.N."/>
            <person name="Pollard D.A."/>
            <person name="Sackton T.B."/>
            <person name="Larracuente A.M."/>
            <person name="Singh N.D."/>
            <person name="Abad J.P."/>
            <person name="Abt D.N."/>
            <person name="Adryan B."/>
            <person name="Aguade M."/>
            <person name="Akashi H."/>
            <person name="Anderson W.W."/>
            <person name="Aquadro C.F."/>
            <person name="Ardell D.H."/>
            <person name="Arguello R."/>
            <person name="Artieri C.G."/>
            <person name="Barbash D.A."/>
            <person name="Barker D."/>
            <person name="Barsanti P."/>
            <person name="Batterham P."/>
            <person name="Batzoglou S."/>
            <person name="Begun D."/>
            <person name="Bhutkar A."/>
            <person name="Blanco E."/>
            <person name="Bosak S.A."/>
            <person name="Bradley R.K."/>
            <person name="Brand A.D."/>
            <person name="Brent M.R."/>
            <person name="Brooks A.N."/>
            <person name="Brown R.H."/>
            <person name="Butlin R.K."/>
            <person name="Caggese C."/>
            <person name="Calvi B.R."/>
            <person name="Bernardo de Carvalho A."/>
            <person name="Caspi A."/>
            <person name="Castrezana S."/>
            <person name="Celniker S.E."/>
            <person name="Chang J.L."/>
            <person name="Chapple C."/>
            <person name="Chatterji S."/>
            <person name="Chinwalla A."/>
            <person name="Civetta A."/>
            <person name="Clifton S.W."/>
            <person name="Comeron J.M."/>
            <person name="Costello J.C."/>
            <person name="Coyne J.A."/>
            <person name="Daub J."/>
            <person name="David R.G."/>
            <person name="Delcher A.L."/>
            <person name="Delehaunty K."/>
            <person name="Do C.B."/>
            <person name="Ebling H."/>
            <person name="Edwards K."/>
            <person name="Eickbush T."/>
            <person name="Evans J.D."/>
            <person name="Filipski A."/>
            <person name="Findeiss S."/>
            <person name="Freyhult E."/>
            <person name="Fulton L."/>
            <person name="Fulton R."/>
            <person name="Garcia A.C."/>
            <person name="Gardiner A."/>
            <person name="Garfield D.A."/>
            <person name="Garvin B.E."/>
            <person name="Gibson G."/>
            <person name="Gilbert D."/>
            <person name="Gnerre S."/>
            <person name="Godfrey J."/>
            <person name="Good R."/>
            <person name="Gotea V."/>
            <person name="Gravely B."/>
            <person name="Greenberg A.J."/>
            <person name="Griffiths-Jones S."/>
            <person name="Gross S."/>
            <person name="Guigo R."/>
            <person name="Gustafson E.A."/>
            <person name="Haerty W."/>
            <person name="Hahn M.W."/>
            <person name="Halligan D.L."/>
            <person name="Halpern A.L."/>
            <person name="Halter G.M."/>
            <person name="Han M.V."/>
            <person name="Heger A."/>
            <person name="Hillier L."/>
            <person name="Hinrichs A.S."/>
            <person name="Holmes I."/>
            <person name="Hoskins R.A."/>
            <person name="Hubisz M.J."/>
            <person name="Hultmark D."/>
            <person name="Huntley M.A."/>
            <person name="Jaffe D.B."/>
            <person name="Jagadeeshan S."/>
            <person name="Jeck W.R."/>
            <person name="Johnson J."/>
            <person name="Jones C.D."/>
            <person name="Jordan W.C."/>
            <person name="Karpen G.H."/>
            <person name="Kataoka E."/>
            <person name="Keightley P.D."/>
            <person name="Kheradpour P."/>
            <person name="Kirkness E.F."/>
            <person name="Koerich L.B."/>
            <person name="Kristiansen K."/>
            <person name="Kudrna D."/>
            <person name="Kulathinal R.J."/>
            <person name="Kumar S."/>
            <person name="Kwok R."/>
            <person name="Lander E."/>
            <person name="Langley C.H."/>
            <person name="Lapoint R."/>
            <person name="Lazzaro B.P."/>
            <person name="Lee S.J."/>
            <person name="Levesque L."/>
            <person name="Li R."/>
            <person name="Lin C.F."/>
            <person name="Lin M.F."/>
            <person name="Lindblad-Toh K."/>
            <person name="Llopart A."/>
            <person name="Long M."/>
            <person name="Low L."/>
            <person name="Lozovsky E."/>
            <person name="Lu J."/>
            <person name="Luo M."/>
            <person name="Machado C.A."/>
            <person name="Makalowski W."/>
            <person name="Marzo M."/>
            <person name="Matsuda M."/>
            <person name="Matzkin L."/>
            <person name="McAllister B."/>
            <person name="McBride C.S."/>
            <person name="McKernan B."/>
            <person name="McKernan K."/>
            <person name="Mendez-Lago M."/>
            <person name="Minx P."/>
            <person name="Mollenhauer M.U."/>
            <person name="Montooth K."/>
            <person name="Mount S.M."/>
            <person name="Mu X."/>
            <person name="Myers E."/>
            <person name="Negre B."/>
            <person name="Newfeld S."/>
            <person name="Nielsen R."/>
            <person name="Noor M.A."/>
            <person name="O'Grady P."/>
            <person name="Pachter L."/>
            <person name="Papaceit M."/>
            <person name="Parisi M.J."/>
            <person name="Parisi M."/>
            <person name="Parts L."/>
            <person name="Pedersen J.S."/>
            <person name="Pesole G."/>
            <person name="Phillippy A.M."/>
            <person name="Ponting C.P."/>
            <person name="Pop M."/>
            <person name="Porcelli D."/>
            <person name="Powell J.R."/>
            <person name="Prohaska S."/>
            <person name="Pruitt K."/>
            <person name="Puig M."/>
            <person name="Quesneville H."/>
            <person name="Ram K.R."/>
            <person name="Rand D."/>
            <person name="Rasmussen M.D."/>
            <person name="Reed L.K."/>
            <person name="Reenan R."/>
            <person name="Reily A."/>
            <person name="Remington K.A."/>
            <person name="Rieger T.T."/>
            <person name="Ritchie M.G."/>
            <person name="Robin C."/>
            <person name="Rogers Y.H."/>
            <person name="Rohde C."/>
            <person name="Rozas J."/>
            <person name="Rubenfield M.J."/>
            <person name="Ruiz A."/>
            <person name="Russo S."/>
            <person name="Salzberg S.L."/>
            <person name="Sanchez-Gracia A."/>
            <person name="Saranga D.J."/>
            <person name="Sato H."/>
            <person name="Schaeffer S.W."/>
            <person name="Schatz M.C."/>
            <person name="Schlenke T."/>
            <person name="Schwartz R."/>
            <person name="Segarra C."/>
            <person name="Singh R.S."/>
            <person name="Sirot L."/>
            <person name="Sirota M."/>
            <person name="Sisneros N.B."/>
            <person name="Smith C.D."/>
            <person name="Smith T.F."/>
            <person name="Spieth J."/>
            <person name="Stage D.E."/>
            <person name="Stark A."/>
            <person name="Stephan W."/>
            <person name="Strausberg R.L."/>
            <person name="Strempel S."/>
            <person name="Sturgill D."/>
            <person name="Sutton G."/>
            <person name="Sutton G.G."/>
            <person name="Tao W."/>
            <person name="Teichmann S."/>
            <person name="Tobari Y.N."/>
            <person name="Tomimura Y."/>
            <person name="Tsolas J.M."/>
            <person name="Valente V.L."/>
            <person name="Venter E."/>
            <person name="Venter J.C."/>
            <person name="Vicario S."/>
            <person name="Vieira F.G."/>
            <person name="Vilella A.J."/>
            <person name="Villasante A."/>
            <person name="Walenz B."/>
            <person name="Wang J."/>
            <person name="Wasserman M."/>
            <person name="Watts T."/>
            <person name="Wilson D."/>
            <person name="Wilson R.K."/>
            <person name="Wing R.A."/>
            <person name="Wolfner M.F."/>
            <person name="Wong A."/>
            <person name="Wong G.K."/>
            <person name="Wu C.I."/>
            <person name="Wu G."/>
            <person name="Yamamoto D."/>
            <person name="Yang H.P."/>
            <person name="Yang S.P."/>
            <person name="Yorke J.A."/>
            <person name="Yoshida K."/>
            <person name="Zdobnov E."/>
            <person name="Zhang P."/>
            <person name="Zhang Y."/>
            <person name="Zimin A.V."/>
            <person name="Baldwin J."/>
            <person name="Abdouelleil A."/>
            <person name="Abdulkadir J."/>
            <person name="Abebe A."/>
            <person name="Abera B."/>
            <person name="Abreu J."/>
            <person name="Acer S.C."/>
            <person name="Aftuck L."/>
            <person name="Alexander A."/>
            <person name="An P."/>
            <person name="Anderson E."/>
            <person name="Anderson S."/>
            <person name="Arachi H."/>
            <person name="Azer M."/>
            <person name="Bachantsang P."/>
            <person name="Barry A."/>
            <person name="Bayul T."/>
            <person name="Berlin A."/>
            <person name="Bessette D."/>
            <person name="Bloom T."/>
            <person name="Blye J."/>
            <person name="Boguslavskiy L."/>
            <person name="Bonnet C."/>
            <person name="Boukhgalter B."/>
            <person name="Bourzgui I."/>
            <person name="Brown A."/>
            <person name="Cahill P."/>
            <person name="Channer S."/>
            <person name="Cheshatsang Y."/>
            <person name="Chuda L."/>
            <person name="Citroen M."/>
            <person name="Collymore A."/>
            <person name="Cooke P."/>
            <person name="Costello M."/>
            <person name="D'Aco K."/>
            <person name="Daza R."/>
            <person name="De Haan G."/>
            <person name="DeGray S."/>
            <person name="DeMaso C."/>
            <person name="Dhargay N."/>
            <person name="Dooley K."/>
            <person name="Dooley E."/>
            <person name="Doricent M."/>
            <person name="Dorje P."/>
            <person name="Dorjee K."/>
            <person name="Dupes A."/>
            <person name="Elong R."/>
            <person name="Falk J."/>
            <person name="Farina A."/>
            <person name="Faro S."/>
            <person name="Ferguson D."/>
            <person name="Fisher S."/>
            <person name="Foley C.D."/>
            <person name="Franke A."/>
            <person name="Friedrich D."/>
            <person name="Gadbois L."/>
            <person name="Gearin G."/>
            <person name="Gearin C.R."/>
            <person name="Giannoukos G."/>
            <person name="Goode T."/>
            <person name="Graham J."/>
            <person name="Grandbois E."/>
            <person name="Grewal S."/>
            <person name="Gyaltsen K."/>
            <person name="Hafez N."/>
            <person name="Hagos B."/>
            <person name="Hall J."/>
            <person name="Henson C."/>
            <person name="Hollinger A."/>
            <person name="Honan T."/>
            <person name="Huard M.D."/>
            <person name="Hughes L."/>
            <person name="Hurhula B."/>
            <person name="Husby M.E."/>
            <person name="Kamat A."/>
            <person name="Kanga B."/>
            <person name="Kashin S."/>
            <person name="Khazanovich D."/>
            <person name="Kisner P."/>
            <person name="Lance K."/>
            <person name="Lara M."/>
            <person name="Lee W."/>
            <person name="Lennon N."/>
            <person name="Letendre F."/>
            <person name="LeVine R."/>
            <person name="Lipovsky A."/>
            <person name="Liu X."/>
            <person name="Liu J."/>
            <person name="Liu S."/>
            <person name="Lokyitsang T."/>
            <person name="Lokyitsang Y."/>
            <person name="Lubonja R."/>
            <person name="Lui A."/>
            <person name="MacDonald P."/>
            <person name="Magnisalis V."/>
            <person name="Maru K."/>
            <person name="Matthews C."/>
            <person name="McCusker W."/>
            <person name="McDonough S."/>
            <person name="Mehta T."/>
            <person name="Meldrim J."/>
            <person name="Meneus L."/>
            <person name="Mihai O."/>
            <person name="Mihalev A."/>
            <person name="Mihova T."/>
            <person name="Mittelman R."/>
            <person name="Mlenga V."/>
            <person name="Montmayeur A."/>
            <person name="Mulrain L."/>
            <person name="Navidi A."/>
            <person name="Naylor J."/>
            <person name="Negash T."/>
            <person name="Nguyen T."/>
            <person name="Nguyen N."/>
            <person name="Nicol R."/>
            <person name="Norbu C."/>
            <person name="Norbu N."/>
            <person name="Novod N."/>
            <person name="O'Neill B."/>
            <person name="Osman S."/>
            <person name="Markiewicz E."/>
            <person name="Oyono O.L."/>
            <person name="Patti C."/>
            <person name="Phunkhang P."/>
            <person name="Pierre F."/>
            <person name="Priest M."/>
            <person name="Raghuraman S."/>
            <person name="Rege F."/>
            <person name="Reyes R."/>
            <person name="Rise C."/>
            <person name="Rogov P."/>
            <person name="Ross K."/>
            <person name="Ryan E."/>
            <person name="Settipalli S."/>
            <person name="Shea T."/>
            <person name="Sherpa N."/>
            <person name="Shi L."/>
            <person name="Shih D."/>
            <person name="Sparrow T."/>
            <person name="Spaulding J."/>
            <person name="Stalker J."/>
            <person name="Stange-Thomann N."/>
            <person name="Stavropoulos S."/>
            <person name="Stone C."/>
            <person name="Strader C."/>
            <person name="Tesfaye S."/>
            <person name="Thomson T."/>
            <person name="Thoulutsang Y."/>
            <person name="Thoulutsang D."/>
            <person name="Topham K."/>
            <person name="Topping I."/>
            <person name="Tsamla T."/>
            <person name="Vassiliev H."/>
            <person name="Vo A."/>
            <person name="Wangchuk T."/>
            <person name="Wangdi T."/>
            <person name="Weiand M."/>
            <person name="Wilkinson J."/>
            <person name="Wilson A."/>
            <person name="Yadav S."/>
            <person name="Young G."/>
            <person name="Yu Q."/>
            <person name="Zembek L."/>
            <person name="Zhong D."/>
            <person name="Zimmer A."/>
            <person name="Zwirko Z."/>
            <person name="Jaffe D.B."/>
            <person name="Alvarez P."/>
            <person name="Brockman W."/>
            <person name="Butler J."/>
            <person name="Chin C."/>
            <person name="Gnerre S."/>
            <person name="Grabherr M."/>
            <person name="Kleber M."/>
            <person name="Mauceli E."/>
            <person name="MacCallum I."/>
        </authorList>
    </citation>
    <scope>NUCLEOTIDE SEQUENCE [LARGE SCALE GENOMIC DNA]</scope>
    <source>
        <strain evidence="6">Tucson 14024-0371.13</strain>
    </source>
</reference>